<feature type="region of interest" description="Disordered" evidence="1">
    <location>
        <begin position="100"/>
        <end position="269"/>
    </location>
</feature>
<name>A0A9P7H7N9_9HYPO</name>
<feature type="compositionally biased region" description="Low complexity" evidence="1">
    <location>
        <begin position="637"/>
        <end position="648"/>
    </location>
</feature>
<feature type="region of interest" description="Disordered" evidence="1">
    <location>
        <begin position="469"/>
        <end position="566"/>
    </location>
</feature>
<evidence type="ECO:0000313" key="3">
    <source>
        <dbReference type="Proteomes" id="UP000782241"/>
    </source>
</evidence>
<feature type="compositionally biased region" description="Polar residues" evidence="1">
    <location>
        <begin position="200"/>
        <end position="213"/>
    </location>
</feature>
<evidence type="ECO:0000313" key="2">
    <source>
        <dbReference type="EMBL" id="KAG5663319.1"/>
    </source>
</evidence>
<gene>
    <name evidence="2" type="ORF">KAF25_001255</name>
</gene>
<feature type="compositionally biased region" description="Polar residues" evidence="1">
    <location>
        <begin position="100"/>
        <end position="109"/>
    </location>
</feature>
<proteinExistence type="predicted"/>
<feature type="compositionally biased region" description="Polar residues" evidence="1">
    <location>
        <begin position="174"/>
        <end position="185"/>
    </location>
</feature>
<keyword evidence="3" id="KW-1185">Reference proteome</keyword>
<dbReference type="AlphaFoldDB" id="A0A9P7H7N9"/>
<dbReference type="Proteomes" id="UP000782241">
    <property type="component" value="Unassembled WGS sequence"/>
</dbReference>
<feature type="compositionally biased region" description="Basic and acidic residues" evidence="1">
    <location>
        <begin position="154"/>
        <end position="169"/>
    </location>
</feature>
<feature type="compositionally biased region" description="Polar residues" evidence="1">
    <location>
        <begin position="486"/>
        <end position="497"/>
    </location>
</feature>
<accession>A0A9P7H7N9</accession>
<organism evidence="2 3">
    <name type="scientific">Fusarium avenaceum</name>
    <dbReference type="NCBI Taxonomy" id="40199"/>
    <lineage>
        <taxon>Eukaryota</taxon>
        <taxon>Fungi</taxon>
        <taxon>Dikarya</taxon>
        <taxon>Ascomycota</taxon>
        <taxon>Pezizomycotina</taxon>
        <taxon>Sordariomycetes</taxon>
        <taxon>Hypocreomycetidae</taxon>
        <taxon>Hypocreales</taxon>
        <taxon>Nectriaceae</taxon>
        <taxon>Fusarium</taxon>
        <taxon>Fusarium tricinctum species complex</taxon>
    </lineage>
</organism>
<evidence type="ECO:0000256" key="1">
    <source>
        <dbReference type="SAM" id="MobiDB-lite"/>
    </source>
</evidence>
<sequence length="910" mass="101619">MDASPSQGFDSENSTQTREGIDNIELNTHELWNELNPSDWQLAEYERDQLRGNDVVVQHWLQNQGNSQPAQGIFINSQSLHQRKRETSNLLVHVENVFGTSSKPSSAQAARTCDPTALRPRNPTVSNIIPSIDERWSQKPRPTVQSTKPSSTTADRKAGYPNNDNHDGGRPPSSWITQERSTISATPFRPESRGALKQSVDPSSQQTAWSVAGTNTSSSSKKPPKRQNSRSTDDDTSRKQAFSKRNRSVINDHSWRRASPTSSSSVHTGLAIPQKPAVAVTPVFQQGIPGNAALSAYNGPSSSGARRDRPLHNQTTKVVSHEDFEDRCETCTFWLYDPVQFTSTERQACQGRKEEVSHIITHVCDHHGLVRGRDPGNSSRKYLTSCHTHNPSIKAKGNCVKCSLLHNWKDKDFADSEHHGVALCLRCWCKFDKKGMQTHMTEPLCTYNSEQLKQKKVCVLYTTFCSETKAPGEPPEYPAPRKSISRPASSRSHGSNSRQQANNQQARRPKQRPCPRSIRSNSSHVSRGQEKKQVPQAPSIPSSTQDQPVMRRHAPASHHLDRPHNQQAVARNQPILQHSDAHQPHRNPIAVLNIYPDTSPENIVNMVKTAQRNETQEAPHPPPFQSNRPTHFGSMINQGNSSGNGFQQQGYLLSQSMSSPPGQYHNWGQPPPHVPQISILPYSQNFDQTRQQRQSYGNAPFSQALQHRLAPPGFFQQPPNQFFMHESPANNTQQQSLAQLASVNTTPVPFDPNRRMLEAYISDLNMLQPQYQPEPQRQTVSMSDLDATISQSGGMSQIQSSPSRVASTAGESMHLLKSPDLEEPLWLSPDSPDDSEDRTWLNFIGTHPMLQKQEPAGASQPRPLTDQLQDLRSDDIPAMQQASLETESGYYTMGDDNAAFVNKMFTDSFL</sequence>
<feature type="region of interest" description="Disordered" evidence="1">
    <location>
        <begin position="790"/>
        <end position="811"/>
    </location>
</feature>
<comment type="caution">
    <text evidence="2">The sequence shown here is derived from an EMBL/GenBank/DDBJ whole genome shotgun (WGS) entry which is preliminary data.</text>
</comment>
<protein>
    <submittedName>
        <fullName evidence="2">Uncharacterized protein</fullName>
    </submittedName>
</protein>
<feature type="compositionally biased region" description="Polar residues" evidence="1">
    <location>
        <begin position="143"/>
        <end position="153"/>
    </location>
</feature>
<feature type="compositionally biased region" description="Low complexity" evidence="1">
    <location>
        <begin position="790"/>
        <end position="803"/>
    </location>
</feature>
<dbReference type="EMBL" id="JAGPUO010000004">
    <property type="protein sequence ID" value="KAG5663319.1"/>
    <property type="molecule type" value="Genomic_DNA"/>
</dbReference>
<feature type="region of interest" description="Disordered" evidence="1">
    <location>
        <begin position="612"/>
        <end position="648"/>
    </location>
</feature>
<reference evidence="2" key="1">
    <citation type="submission" date="2021-04" db="EMBL/GenBank/DDBJ databases">
        <title>Draft genome of Fusarium avenaceum strain F156N33, isolated from an atmospheric sample in Virginia.</title>
        <authorList>
            <person name="Yang S."/>
            <person name="Vinatzer B.A."/>
            <person name="Coleman J."/>
        </authorList>
    </citation>
    <scope>NUCLEOTIDE SEQUENCE</scope>
    <source>
        <strain evidence="2">F156N33</strain>
    </source>
</reference>